<proteinExistence type="predicted"/>
<feature type="transmembrane region" description="Helical" evidence="1">
    <location>
        <begin position="88"/>
        <end position="108"/>
    </location>
</feature>
<dbReference type="PANTHER" id="PTHR36834:SF2">
    <property type="entry name" value="MEMBRANE PROTEIN"/>
    <property type="match status" value="1"/>
</dbReference>
<feature type="transmembrane region" description="Helical" evidence="1">
    <location>
        <begin position="58"/>
        <end position="82"/>
    </location>
</feature>
<evidence type="ECO:0000256" key="1">
    <source>
        <dbReference type="SAM" id="Phobius"/>
    </source>
</evidence>
<organism evidence="3 4">
    <name type="scientific">Marinilactibacillus piezotolerans</name>
    <dbReference type="NCBI Taxonomy" id="258723"/>
    <lineage>
        <taxon>Bacteria</taxon>
        <taxon>Bacillati</taxon>
        <taxon>Bacillota</taxon>
        <taxon>Bacilli</taxon>
        <taxon>Lactobacillales</taxon>
        <taxon>Carnobacteriaceae</taxon>
        <taxon>Marinilactibacillus</taxon>
    </lineage>
</organism>
<sequence>MRSEIGQNVWRDANWVPFNPSSFAIKTSLLNVLLTVPFGFGIPFIAKVNLKKIVLSGFLFSLLLEGMQLLTALAIGFTFRYIDVNDLIFNTMGAVLGYGLFKLFMIVFKKLINKFEVSMNPFLTYIYETE</sequence>
<accession>A0A1I3YNW4</accession>
<feature type="transmembrane region" description="Helical" evidence="1">
    <location>
        <begin position="23"/>
        <end position="46"/>
    </location>
</feature>
<reference evidence="4" key="1">
    <citation type="submission" date="2016-10" db="EMBL/GenBank/DDBJ databases">
        <authorList>
            <person name="Varghese N."/>
            <person name="Submissions S."/>
        </authorList>
    </citation>
    <scope>NUCLEOTIDE SEQUENCE [LARGE SCALE GENOMIC DNA]</scope>
    <source>
        <strain evidence="4">DSM 16108</strain>
    </source>
</reference>
<keyword evidence="1" id="KW-1133">Transmembrane helix</keyword>
<feature type="domain" description="VanZ-like" evidence="2">
    <location>
        <begin position="13"/>
        <end position="104"/>
    </location>
</feature>
<evidence type="ECO:0000313" key="4">
    <source>
        <dbReference type="Proteomes" id="UP000199589"/>
    </source>
</evidence>
<keyword evidence="1" id="KW-0812">Transmembrane</keyword>
<keyword evidence="1" id="KW-0472">Membrane</keyword>
<gene>
    <name evidence="3" type="ORF">SAMN04488569_102340</name>
</gene>
<evidence type="ECO:0000313" key="3">
    <source>
        <dbReference type="EMBL" id="SFK33049.1"/>
    </source>
</evidence>
<dbReference type="InterPro" id="IPR053150">
    <property type="entry name" value="Teicoplanin_resist-assoc"/>
</dbReference>
<dbReference type="Proteomes" id="UP000199589">
    <property type="component" value="Unassembled WGS sequence"/>
</dbReference>
<keyword evidence="4" id="KW-1185">Reference proteome</keyword>
<dbReference type="RefSeq" id="WP_091897625.1">
    <property type="nucleotide sequence ID" value="NZ_FOSJ01000023.1"/>
</dbReference>
<dbReference type="AlphaFoldDB" id="A0A1I3YNW4"/>
<dbReference type="OrthoDB" id="4822551at2"/>
<evidence type="ECO:0000259" key="2">
    <source>
        <dbReference type="Pfam" id="PF04892"/>
    </source>
</evidence>
<dbReference type="STRING" id="258723.GCA_900169305_01473"/>
<dbReference type="PANTHER" id="PTHR36834">
    <property type="entry name" value="MEMBRANE PROTEIN-RELATED"/>
    <property type="match status" value="1"/>
</dbReference>
<dbReference type="EMBL" id="FOSJ01000023">
    <property type="protein sequence ID" value="SFK33049.1"/>
    <property type="molecule type" value="Genomic_DNA"/>
</dbReference>
<name>A0A1I3YNW4_9LACT</name>
<protein>
    <submittedName>
        <fullName evidence="3">VanZ like family protein</fullName>
    </submittedName>
</protein>
<dbReference type="Pfam" id="PF04892">
    <property type="entry name" value="VanZ"/>
    <property type="match status" value="1"/>
</dbReference>
<dbReference type="InterPro" id="IPR006976">
    <property type="entry name" value="VanZ-like"/>
</dbReference>